<dbReference type="GO" id="GO:0000155">
    <property type="term" value="F:phosphorelay sensor kinase activity"/>
    <property type="evidence" value="ECO:0007669"/>
    <property type="project" value="InterPro"/>
</dbReference>
<dbReference type="PROSITE" id="PS50109">
    <property type="entry name" value="HIS_KIN"/>
    <property type="match status" value="1"/>
</dbReference>
<keyword evidence="3 6" id="KW-0597">Phosphoprotein</keyword>
<dbReference type="SMART" id="SM00448">
    <property type="entry name" value="REC"/>
    <property type="match status" value="1"/>
</dbReference>
<feature type="modified residue" description="4-aspartylphosphate" evidence="6">
    <location>
        <position position="1008"/>
    </location>
</feature>
<evidence type="ECO:0000256" key="2">
    <source>
        <dbReference type="ARBA" id="ARBA00012438"/>
    </source>
</evidence>
<dbReference type="InterPro" id="IPR011006">
    <property type="entry name" value="CheY-like_superfamily"/>
</dbReference>
<dbReference type="SMART" id="SM00387">
    <property type="entry name" value="HATPase_c"/>
    <property type="match status" value="1"/>
</dbReference>
<reference evidence="13" key="3">
    <citation type="journal article" date="2020" name="Curr. Biol.">
        <title>Chromatin organization in early land plants reveals an ancestral association between H3K27me3, transposons, and constitutive heterochromatin.</title>
        <authorList>
            <person name="Montgomery S.A."/>
            <person name="Tanizawa Y."/>
            <person name="Galik B."/>
            <person name="Wang N."/>
            <person name="Ito T."/>
            <person name="Mochizuki T."/>
            <person name="Akimcheva S."/>
            <person name="Bowman J.L."/>
            <person name="Cognat V."/>
            <person name="Marechal-Drouard L."/>
            <person name="Ekker H."/>
            <person name="Hong S.F."/>
            <person name="Kohchi T."/>
            <person name="Lin S.S."/>
            <person name="Liu L.D."/>
            <person name="Nakamura Y."/>
            <person name="Valeeva L.R."/>
            <person name="Shakirov E.V."/>
            <person name="Shippen D.E."/>
            <person name="Wei W.L."/>
            <person name="Yagura M."/>
            <person name="Yamaoka S."/>
            <person name="Yamato K.T."/>
            <person name="Liu C."/>
            <person name="Berger F."/>
        </authorList>
    </citation>
    <scope>NUCLEOTIDE SEQUENCE [LARGE SCALE GENOMIC DNA]</scope>
    <source>
        <strain evidence="13">Tak-1</strain>
    </source>
</reference>
<dbReference type="SUPFAM" id="SSF52172">
    <property type="entry name" value="CheY-like"/>
    <property type="match status" value="1"/>
</dbReference>
<comment type="catalytic activity">
    <reaction evidence="1">
        <text>ATP + protein L-histidine = ADP + protein N-phospho-L-histidine.</text>
        <dbReference type="EC" id="2.7.13.3"/>
    </reaction>
</comment>
<dbReference type="Gene3D" id="3.30.565.10">
    <property type="entry name" value="Histidine kinase-like ATPase, C-terminal domain"/>
    <property type="match status" value="2"/>
</dbReference>
<dbReference type="PRINTS" id="PR00344">
    <property type="entry name" value="BCTRLSENSOR"/>
</dbReference>
<keyword evidence="5" id="KW-0418">Kinase</keyword>
<feature type="domain" description="Histidine kinase" evidence="8">
    <location>
        <begin position="376"/>
        <end position="915"/>
    </location>
</feature>
<accession>A0A176WLU5</accession>
<dbReference type="SUPFAM" id="SSF47384">
    <property type="entry name" value="Homodimeric domain of signal transducing histidine kinase"/>
    <property type="match status" value="1"/>
</dbReference>
<evidence type="ECO:0000313" key="11">
    <source>
        <dbReference type="EMBL" id="OAE34009.1"/>
    </source>
</evidence>
<dbReference type="GO" id="GO:0009927">
    <property type="term" value="F:histidine phosphotransfer kinase activity"/>
    <property type="evidence" value="ECO:0007669"/>
    <property type="project" value="TreeGrafter"/>
</dbReference>
<dbReference type="InterPro" id="IPR003594">
    <property type="entry name" value="HATPase_dom"/>
</dbReference>
<dbReference type="InterPro" id="IPR004358">
    <property type="entry name" value="Sig_transdc_His_kin-like_C"/>
</dbReference>
<gene>
    <name evidence="11" type="ORF">AXG93_3891s1220</name>
    <name evidence="10" type="ORF">Mp_7g00490</name>
</gene>
<evidence type="ECO:0000256" key="4">
    <source>
        <dbReference type="ARBA" id="ARBA00022679"/>
    </source>
</evidence>
<dbReference type="GO" id="GO:0005886">
    <property type="term" value="C:plasma membrane"/>
    <property type="evidence" value="ECO:0007669"/>
    <property type="project" value="TreeGrafter"/>
</dbReference>
<dbReference type="Proteomes" id="UP000077202">
    <property type="component" value="Unassembled WGS sequence"/>
</dbReference>
<reference evidence="11 12" key="1">
    <citation type="submission" date="2016-03" db="EMBL/GenBank/DDBJ databases">
        <title>Mechanisms controlling the formation of the plant cell surface in tip-growing cells are functionally conserved among land plants.</title>
        <authorList>
            <person name="Honkanen S."/>
            <person name="Jones V.A."/>
            <person name="Morieri G."/>
            <person name="Champion C."/>
            <person name="Hetherington A.J."/>
            <person name="Kelly S."/>
            <person name="Saint-Marcoux D."/>
            <person name="Proust H."/>
            <person name="Prescott H."/>
            <person name="Dolan L."/>
        </authorList>
    </citation>
    <scope>NUCLEOTIDE SEQUENCE [LARGE SCALE GENOMIC DNA]</scope>
    <source>
        <strain evidence="12">cv. Tak-1 and cv. Tak-2</strain>
        <tissue evidence="11">Whole gametophyte</tissue>
    </source>
</reference>
<dbReference type="PANTHER" id="PTHR43047">
    <property type="entry name" value="TWO-COMPONENT HISTIDINE PROTEIN KINASE"/>
    <property type="match status" value="1"/>
</dbReference>
<dbReference type="PANTHER" id="PTHR43047:SF73">
    <property type="entry name" value="HISTIDINE KINASE DOMAIN-CONTAINING PROTEIN"/>
    <property type="match status" value="1"/>
</dbReference>
<dbReference type="InterPro" id="IPR001789">
    <property type="entry name" value="Sig_transdc_resp-reg_receiver"/>
</dbReference>
<evidence type="ECO:0000259" key="8">
    <source>
        <dbReference type="PROSITE" id="PS50109"/>
    </source>
</evidence>
<evidence type="ECO:0000313" key="13">
    <source>
        <dbReference type="Proteomes" id="UP001162541"/>
    </source>
</evidence>
<dbReference type="AlphaFoldDB" id="A0A176WLU5"/>
<dbReference type="EMBL" id="LVLJ01000464">
    <property type="protein sequence ID" value="OAE34009.1"/>
    <property type="molecule type" value="Genomic_DNA"/>
</dbReference>
<dbReference type="Gene3D" id="3.40.50.2300">
    <property type="match status" value="1"/>
</dbReference>
<feature type="region of interest" description="Disordered" evidence="7">
    <location>
        <begin position="769"/>
        <end position="798"/>
    </location>
</feature>
<evidence type="ECO:0000256" key="5">
    <source>
        <dbReference type="ARBA" id="ARBA00022777"/>
    </source>
</evidence>
<dbReference type="InterPro" id="IPR005467">
    <property type="entry name" value="His_kinase_dom"/>
</dbReference>
<name>A0A176WLU5_MARPO</name>
<dbReference type="CDD" id="cd17546">
    <property type="entry name" value="REC_hyHK_CKI1_RcsC-like"/>
    <property type="match status" value="1"/>
</dbReference>
<sequence>MSSLLAYGQGFLTGDIGAGAGLTEPWAQSFGWGDGGAVSMDQDPGSGSVEGAGVSDFFSLIQEGAPIFEEVPPSPKLTNCPTKKELHWDSPPQSPSTPFVHLPYSVLQIVATGTKADAVVVGLFQDRSIYGLETLLYLPKSLNFAEFLEVGPDLLSHINGKVTSTKNLDLPVEFTRALGRRPVAFLAYHFSLEKYNGVLFGLWNDSVRATAEDVFADAVQSLPMLLSNRINARKYEHLGRRFDAILKVMPEAVVFVDDGCAQVVINPAAAALLELPTHGEVDPSKVAGAMRKLTERCSTRTDPQHWMRLLTDDDELEIEEDWELKDPRRVLHVRSYPVSSDAAHGRLWLYEDVTAPRAAEEAIEAANKGKSQFLAMMSHELRTPMTGVLGMLDLLQLTSLVPEQQGLMKIMQESAEGLMEVINNILDFCKIEAGRLILEEIDFSLSDTLEQIYALSKKDILEKGLELKMVSEPGARNVVRGDPVRLRQILKNLVSNAIKFTERGCVTVSWRYLDSQCFDATVSETSSSPVKRSDYISQILQARQGNCTIKQTTALNGRSVLTVDCSAGGASTPHAEASCGSNLPSVSTPREYTSHFRQKILSSGERTSSDLKMSRKRLASDAFGSSHSGEKFSKREIASVGQISSVSSCLTVSNEVVLRAEPSGIKLPDYAERLTISVPSEDRGLWSAKSPRLFPEHLKMSQKKPPKDCGQPHCIVASGAREIFSQNESDSSVPVQVKPFDPTNRSCMNLPIPDLSVIKKAVEQYTAPSITSGLGSQERNPTVSSNDSGDNFCSVSASDANDQKESRASGGLQICKVCDGVIYTANSERVEEFRRPDEKVWLEVKISDTGVGIGDEQLRKLFLASQAGSQRRDAAGTGLGLAICKGLLGLLGGKFQFESKVGEGTTVTVTVPLLPAEEAVEVLVESVVPLEKPVPTQSSTSQASSQQSKTSPKKSTQVNVLVAEDNIVNQLLIRKMFRHYGHVVDVVGNGKLAVEAVQKKAFDLVLMDVQMPILDGLSATKAIRGLPAPVSRVPIYALSADTPGSGPMEETGLDGYLCKPIAWEKMSGLVEKILAAKNGES</sequence>
<reference evidence="10" key="2">
    <citation type="journal article" date="2019" name="Curr. Biol.">
        <title>Chromatin organization in early land plants reveals an ancestral association between H3K27me3, transposons, and constitutive heterochromatin.</title>
        <authorList>
            <person name="Montgomery S.A."/>
            <person name="Tanizawa Y."/>
            <person name="Galik B."/>
            <person name="Wang N."/>
            <person name="Ito T."/>
            <person name="Mochizuki T."/>
            <person name="Akimcheva S."/>
            <person name="Bowman J."/>
            <person name="Cognat V."/>
            <person name="Drouard L."/>
            <person name="Ekker H."/>
            <person name="Houng S."/>
            <person name="Kohchi T."/>
            <person name="Lin S."/>
            <person name="Liu L.D."/>
            <person name="Nakamura Y."/>
            <person name="Valeeva L.R."/>
            <person name="Shakirov E.V."/>
            <person name="Shippen D.E."/>
            <person name="Wei W."/>
            <person name="Yagura M."/>
            <person name="Yamaoka S."/>
            <person name="Yamato K.T."/>
            <person name="Liu C."/>
            <person name="Berger F."/>
        </authorList>
    </citation>
    <scope>NUCLEOTIDE SEQUENCE [LARGE SCALE GENOMIC DNA]</scope>
    <source>
        <strain evidence="10">Tak-1</strain>
    </source>
</reference>
<dbReference type="InterPro" id="IPR036097">
    <property type="entry name" value="HisK_dim/P_sf"/>
</dbReference>
<dbReference type="Pfam" id="PF02518">
    <property type="entry name" value="HATPase_c"/>
    <property type="match status" value="1"/>
</dbReference>
<dbReference type="InterPro" id="IPR036890">
    <property type="entry name" value="HATPase_C_sf"/>
</dbReference>
<feature type="domain" description="Response regulatory" evidence="9">
    <location>
        <begin position="959"/>
        <end position="1074"/>
    </location>
</feature>
<dbReference type="Proteomes" id="UP001162541">
    <property type="component" value="Chromosome 7"/>
</dbReference>
<organism evidence="11 12">
    <name type="scientific">Marchantia polymorpha subsp. ruderalis</name>
    <dbReference type="NCBI Taxonomy" id="1480154"/>
    <lineage>
        <taxon>Eukaryota</taxon>
        <taxon>Viridiplantae</taxon>
        <taxon>Streptophyta</taxon>
        <taxon>Embryophyta</taxon>
        <taxon>Marchantiophyta</taxon>
        <taxon>Marchantiopsida</taxon>
        <taxon>Marchantiidae</taxon>
        <taxon>Marchantiales</taxon>
        <taxon>Marchantiaceae</taxon>
        <taxon>Marchantia</taxon>
    </lineage>
</organism>
<dbReference type="Pfam" id="PF00072">
    <property type="entry name" value="Response_reg"/>
    <property type="match status" value="1"/>
</dbReference>
<feature type="region of interest" description="Disordered" evidence="7">
    <location>
        <begin position="933"/>
        <end position="956"/>
    </location>
</feature>
<protein>
    <recommendedName>
        <fullName evidence="2">histidine kinase</fullName>
        <ecNumber evidence="2">2.7.13.3</ecNumber>
    </recommendedName>
</protein>
<dbReference type="SUPFAM" id="SSF55874">
    <property type="entry name" value="ATPase domain of HSP90 chaperone/DNA topoisomerase II/histidine kinase"/>
    <property type="match status" value="2"/>
</dbReference>
<keyword evidence="12" id="KW-1185">Reference proteome</keyword>
<dbReference type="CDD" id="cd00082">
    <property type="entry name" value="HisKA"/>
    <property type="match status" value="1"/>
</dbReference>
<evidence type="ECO:0000256" key="6">
    <source>
        <dbReference type="PROSITE-ProRule" id="PRU00169"/>
    </source>
</evidence>
<evidence type="ECO:0000313" key="10">
    <source>
        <dbReference type="EMBL" id="BBN15752.1"/>
    </source>
</evidence>
<dbReference type="SMART" id="SM00388">
    <property type="entry name" value="HisKA"/>
    <property type="match status" value="1"/>
</dbReference>
<dbReference type="EMBL" id="AP019872">
    <property type="protein sequence ID" value="BBN15752.1"/>
    <property type="molecule type" value="Genomic_DNA"/>
</dbReference>
<proteinExistence type="predicted"/>
<dbReference type="Pfam" id="PF00512">
    <property type="entry name" value="HisKA"/>
    <property type="match status" value="1"/>
</dbReference>
<evidence type="ECO:0000256" key="3">
    <source>
        <dbReference type="ARBA" id="ARBA00022553"/>
    </source>
</evidence>
<dbReference type="Gene3D" id="3.30.450.20">
    <property type="entry name" value="PAS domain"/>
    <property type="match status" value="1"/>
</dbReference>
<dbReference type="Gene3D" id="1.10.287.130">
    <property type="match status" value="1"/>
</dbReference>
<dbReference type="InterPro" id="IPR003661">
    <property type="entry name" value="HisK_dim/P_dom"/>
</dbReference>
<evidence type="ECO:0000256" key="7">
    <source>
        <dbReference type="SAM" id="MobiDB-lite"/>
    </source>
</evidence>
<keyword evidence="4" id="KW-0808">Transferase</keyword>
<evidence type="ECO:0000313" key="12">
    <source>
        <dbReference type="Proteomes" id="UP000077202"/>
    </source>
</evidence>
<dbReference type="PROSITE" id="PS50110">
    <property type="entry name" value="RESPONSE_REGULATORY"/>
    <property type="match status" value="1"/>
</dbReference>
<evidence type="ECO:0000259" key="9">
    <source>
        <dbReference type="PROSITE" id="PS50110"/>
    </source>
</evidence>
<evidence type="ECO:0000256" key="1">
    <source>
        <dbReference type="ARBA" id="ARBA00000085"/>
    </source>
</evidence>
<dbReference type="EC" id="2.7.13.3" evidence="2"/>